<accession>A0ABP4VWU5</accession>
<sequence length="89" mass="8676">MCGACGHAAADERVAGPRRRAASAAAVSALSGLAVRPALGIWTVASATGRQRVCATVEDLADAVSEMAGVDRQAVVATALEAASATPGG</sequence>
<name>A0ABP4VWU5_9ACTN</name>
<keyword evidence="2" id="KW-1185">Reference proteome</keyword>
<comment type="caution">
    <text evidence="1">The sequence shown here is derived from an EMBL/GenBank/DDBJ whole genome shotgun (WGS) entry which is preliminary data.</text>
</comment>
<organism evidence="1 2">
    <name type="scientific">Aeromicrobium alkaliterrae</name>
    <dbReference type="NCBI Taxonomy" id="302168"/>
    <lineage>
        <taxon>Bacteria</taxon>
        <taxon>Bacillati</taxon>
        <taxon>Actinomycetota</taxon>
        <taxon>Actinomycetes</taxon>
        <taxon>Propionibacteriales</taxon>
        <taxon>Nocardioidaceae</taxon>
        <taxon>Aeromicrobium</taxon>
    </lineage>
</organism>
<gene>
    <name evidence="1" type="ORF">GCM10009710_20840</name>
</gene>
<protein>
    <submittedName>
        <fullName evidence="1">Uncharacterized protein</fullName>
    </submittedName>
</protein>
<reference evidence="2" key="1">
    <citation type="journal article" date="2019" name="Int. J. Syst. Evol. Microbiol.">
        <title>The Global Catalogue of Microorganisms (GCM) 10K type strain sequencing project: providing services to taxonomists for standard genome sequencing and annotation.</title>
        <authorList>
            <consortium name="The Broad Institute Genomics Platform"/>
            <consortium name="The Broad Institute Genome Sequencing Center for Infectious Disease"/>
            <person name="Wu L."/>
            <person name="Ma J."/>
        </authorList>
    </citation>
    <scope>NUCLEOTIDE SEQUENCE [LARGE SCALE GENOMIC DNA]</scope>
    <source>
        <strain evidence="2">JCM 13518</strain>
    </source>
</reference>
<proteinExistence type="predicted"/>
<dbReference type="EMBL" id="BAAAME010000004">
    <property type="protein sequence ID" value="GAA1740426.1"/>
    <property type="molecule type" value="Genomic_DNA"/>
</dbReference>
<evidence type="ECO:0000313" key="1">
    <source>
        <dbReference type="EMBL" id="GAA1740426.1"/>
    </source>
</evidence>
<dbReference type="Proteomes" id="UP001501057">
    <property type="component" value="Unassembled WGS sequence"/>
</dbReference>
<evidence type="ECO:0000313" key="2">
    <source>
        <dbReference type="Proteomes" id="UP001501057"/>
    </source>
</evidence>